<feature type="domain" description="Trimeric autotransporter adhesin YadA-like stalk" evidence="14">
    <location>
        <begin position="416"/>
        <end position="444"/>
    </location>
</feature>
<dbReference type="Gene3D" id="6.20.50.100">
    <property type="match status" value="2"/>
</dbReference>
<keyword evidence="4" id="KW-0813">Transport</keyword>
<dbReference type="EMBL" id="LS483458">
    <property type="protein sequence ID" value="SQH97332.1"/>
    <property type="molecule type" value="Genomic_DNA"/>
</dbReference>
<feature type="domain" description="Trimeric autotransporter adhesin YadA-like head" evidence="13">
    <location>
        <begin position="131"/>
        <end position="153"/>
    </location>
</feature>
<feature type="domain" description="Trimeric autotransporter adhesin YadA-like head" evidence="13">
    <location>
        <begin position="2315"/>
        <end position="2341"/>
    </location>
</feature>
<evidence type="ECO:0000256" key="10">
    <source>
        <dbReference type="ARBA" id="ARBA00023237"/>
    </source>
</evidence>
<dbReference type="Proteomes" id="UP000248808">
    <property type="component" value="Chromosome 1"/>
</dbReference>
<evidence type="ECO:0000256" key="2">
    <source>
        <dbReference type="ARBA" id="ARBA00004442"/>
    </source>
</evidence>
<comment type="similarity">
    <text evidence="3">Belongs to the autotransporter-2 (AT-2) (TC 1.B.40) family.</text>
</comment>
<keyword evidence="10" id="KW-0998">Cell outer membrane</keyword>
<dbReference type="GO" id="GO:0015031">
    <property type="term" value="P:protein transport"/>
    <property type="evidence" value="ECO:0007669"/>
    <property type="project" value="UniProtKB-KW"/>
</dbReference>
<dbReference type="RefSeq" id="WP_111696668.1">
    <property type="nucleotide sequence ID" value="NZ_LS483458.1"/>
</dbReference>
<evidence type="ECO:0000256" key="1">
    <source>
        <dbReference type="ARBA" id="ARBA00004241"/>
    </source>
</evidence>
<accession>A0A2X4RJ85</accession>
<feature type="domain" description="Trimeric autotransporter adhesin YadA-like stalk" evidence="14">
    <location>
        <begin position="1414"/>
        <end position="1442"/>
    </location>
</feature>
<feature type="domain" description="Trimeric autotransporter adhesin YadA-like stalk" evidence="14">
    <location>
        <begin position="2190"/>
        <end position="2223"/>
    </location>
</feature>
<reference evidence="16 17" key="1">
    <citation type="submission" date="2018-06" db="EMBL/GenBank/DDBJ databases">
        <authorList>
            <consortium name="Pathogen Informatics"/>
            <person name="Doyle S."/>
        </authorList>
    </citation>
    <scope>NUCLEOTIDE SEQUENCE [LARGE SCALE GENOMIC DNA]</scope>
    <source>
        <strain evidence="16 17">NCTC10839</strain>
    </source>
</reference>
<feature type="domain" description="Trimeric autotransporter adhesin YadA-like stalk" evidence="14">
    <location>
        <begin position="1913"/>
        <end position="1944"/>
    </location>
</feature>
<evidence type="ECO:0000256" key="6">
    <source>
        <dbReference type="ARBA" id="ARBA00022692"/>
    </source>
</evidence>
<dbReference type="Pfam" id="PF03895">
    <property type="entry name" value="YadA_anchor"/>
    <property type="match status" value="1"/>
</dbReference>
<feature type="domain" description="Trimeric autotransporter adhesin YadA-like stalk" evidence="14">
    <location>
        <begin position="2048"/>
        <end position="2089"/>
    </location>
</feature>
<dbReference type="Gene3D" id="2.20.70.140">
    <property type="match status" value="7"/>
</dbReference>
<name>A0A2X4RJ85_HAEHA</name>
<feature type="domain" description="Trimeric autotransporter adhesin YadA-like stalk" evidence="14">
    <location>
        <begin position="792"/>
        <end position="829"/>
    </location>
</feature>
<sequence>MNKIFRIVWNQATQAWVAVSELTKAHKKQSSSKTLKAVVGSMVMMLGVNSVDAAVAIGSTSGNTISAGTAKNTSGGVSIGNNADTSQGANNVAIGENARVGSDGKGSTNSAGQSIAIGGGTKPDEGARAFGTQSVAIGGNTIAEGNSSIAIGNDDVERAISQQTTYTNTGGKQVKGTVGNAYEELTGKNINAEGTYRETKSGQAAIAIGVKAQAGDLSLALGTASTANQVNAVAIGSGATATRDNAVAIGGGATTEVAGTKEVNSTINNITYTWEGGQNTVAGDVVSFGRAGFERQLKHVAAGKVSKDSTDAINGSQLYGVIDGLTSGSYLHYAGDDAKGKEKTDNAVIKQSISNNRLDILGGADKAKLSDNNIGVNNDGSGKLLVKLAKDLKDLTSTNVSGIVTNASGIAMADKKITGLANGEVSANSKEAVTGSQLHELTNKPLTFTGDAGTPTSRKLGETLNLAGNDDITTTTSEGKVAFTLNKGAVAAGDNKVVSGDAVNTALNNKFNAVTLNTSGDSGTGAVNLASQNLAINGTEGIVTKAENQKVTVSLSEATKNKLAEVDTKIGNNDISLSGDKLESGTGDNTTTKVALNKTGGINFGIKGGAEGELSDKNIGVLTGTEGVTVKLAKELKDLKSIELKDGDKASKIDGNGITFTKGDKSVSLSNAGLNNGGNKITGVAKGDVNEDSTDAINGAQLHELKQNVETNRYKGWKINSDKTGSGEVTGNTSTNVDSTNEVKFIAGNNVKLVQDGLNMTIQTLDNVSFSKVTVGDVSIDAAGINAGNKVISNVADGAISADSKEAINGSQLHTAKTELTNALNTKAEELKTDGFSLTAQDNQSVKKKLGESIEVVGADENVSTKVEAGKIKVALNKDLKLNSVTAGDNTFNGDGLNVGGVTVKKDGIHANDKKITGLANGEVSANSKEAVTGSQLHELTNKPLTFTGDAGTPTSRKLGETLNLAGNDDITTTTSEGKVAFTLNKGAVAAGDNKVVSGDAVNTALNNKFNAVTLNTSGDSGTGAVNLASQNLAINGTEGIVTKAENQKVTVSLSEATKNKLAEVDTKIGNNDISLSGDKLESGTGDNTTTKVALNKTGGINFGIKGGAEGELSDKNIGVLTGTEGVTVKLAKELKDLKSIELKDGDKASKIDGNGITFTKGDKSVSLSNAGLNNGGNKITGVAKGDVNEDSTDAINGAQLHELKQNVETNRYKGWKINSDKTGSGEVTGNTSTNVDSTNEVKFIAGNNVKLVQDGLNMTIQTLDNVSFSKVTVGDVSIDAAGINAGNKVISNVADGAISADSKEAINGSQLHTAKTELTNALNTKAEELKTDGFSLTAQDNQSVKKKLGESIEVVGADENVSTKVEAGKIKVALNKDLKLNSVTAGDNTFNGDGLNVGGVTVKKDGIHANDKKITGLANGEVSANSKEAVTGSQLHELTNKPLTFTGDAGTPTSRKLGETLNLAGNDDITTTTSEGKVAFTLNKGAVAAGDNKVVSGDAVNTALNNKFNAVTLNTSGDSGTGAVNLASQNLAINGTEGIVTKAENQKVTVSLSEATKNKLAEVDTKIGNNDISLSGDKLESGTGDNTTTKVALNKTGGINFGIKGGAEGELSDKNIGVLTGTEGVTVKLAKELKDLKSIELKDGDKASKIDGNGITFTKGDKSVSLSNAGLNNGGNKITGVAKGDVNEDSTDAINGAQLHELKQNVETNRYKGWKINSDKTGSGEVTGNTSTNVDSTNEVKFIAGNNVKLVQDGLNMTIQTLDNVSFSKVTVGDVSIDAAGINAGNKVISNVADGAISADSKEAINGSQLHTAKTELTNALNTKAEELKTDGFSLTAQDNQSVKKKLGESIEVVGADENVSTKVEAGKIKVALNKDLKLNSVTAGDNTFNGDGLNVGGVTVKKDGIHANDKKITGLANGEVSADSKEAINGAQMHSMKQDIEAKRYKGWSLSVAKGEGDATVGTKSTIGSEDEVKFTADENIKLVKAGNDIKISTTKDVKFDTVTVGNTVIKDNAIAMGDSKMTDKGFEIGSVKITKDGINAGDKVISNVADGDISETSKQAINGSQIYKVKNEITSNMSNAIDTAKTELINKGFGLEADDGNTAKEKLGNTISILGKDKNIQTEVKDNKVLIGLSNNIDLGKHGEIKVGDTTINNDGVTAGDIKLNKEGLKAGDVNISKDGINAGNNKISNVANGDISPTSKDAVNGSQLYSLMGSATPTTTKYETIEYDENNNPKYVSQNVPEGKSVMTQSIDGHNVAVLKTYNVHSNKEIVTNNIVEAIYNMNEQGIKFFHSNDGVERSKEEQTNSFDSSASGKFATAIGSKSSAKGENSVAMGFNSTVSGKDSIAIGTGNIVEANNSGAFGDPNVIKADATGSYAFGNNNVITTKNTFVLGNDVNNAGNSTPREGTVENSVYLGNKSTATAGDGSRTASLYNIKQDGTKGTSTTAGSVGTVATATVGNMTYRGFQGAKANGVVSVGAAGDERRIQNVAAGEISSTSTDAINGSQLYSVANGVANRINHLQGQVNRLGKRMNAGVAGAMAAANLMQPHKPGQSAAMAAIGQHHGEAAVAVGYSRISDNGKYGVKLSVGANTQGQLSTGAGMSYFW</sequence>
<dbReference type="InterPro" id="IPR024973">
    <property type="entry name" value="ESPR"/>
</dbReference>
<dbReference type="GO" id="GO:0009279">
    <property type="term" value="C:cell outer membrane"/>
    <property type="evidence" value="ECO:0007669"/>
    <property type="project" value="UniProtKB-SubCell"/>
</dbReference>
<keyword evidence="7" id="KW-0732">Signal</keyword>
<protein>
    <submittedName>
        <fullName evidence="16">Haemagglutinin</fullName>
    </submittedName>
</protein>
<dbReference type="CDD" id="cd12820">
    <property type="entry name" value="LbR_YadA-like"/>
    <property type="match status" value="1"/>
</dbReference>
<feature type="domain" description="Trimeric autotransporter adhesin YadA-like stalk" evidence="14">
    <location>
        <begin position="1291"/>
        <end position="1328"/>
    </location>
</feature>
<feature type="domain" description="ESPR" evidence="15">
    <location>
        <begin position="1"/>
        <end position="46"/>
    </location>
</feature>
<evidence type="ECO:0000313" key="16">
    <source>
        <dbReference type="EMBL" id="SQH97332.1"/>
    </source>
</evidence>
<evidence type="ECO:0000256" key="3">
    <source>
        <dbReference type="ARBA" id="ARBA00005848"/>
    </source>
</evidence>
<dbReference type="GeneID" id="56957824"/>
<evidence type="ECO:0000256" key="8">
    <source>
        <dbReference type="ARBA" id="ARBA00022927"/>
    </source>
</evidence>
<feature type="domain" description="Trimeric autotransporter adhesin YadA-like head" evidence="13">
    <location>
        <begin position="227"/>
        <end position="253"/>
    </location>
</feature>
<dbReference type="Pfam" id="PF13018">
    <property type="entry name" value="ESPR"/>
    <property type="match status" value="1"/>
</dbReference>
<gene>
    <name evidence="16" type="ORF">NCTC10839_01238</name>
</gene>
<dbReference type="InterPro" id="IPR045584">
    <property type="entry name" value="Pilin-like"/>
</dbReference>
<keyword evidence="8" id="KW-0653">Protein transport</keyword>
<dbReference type="SUPFAM" id="SSF54523">
    <property type="entry name" value="Pili subunits"/>
    <property type="match status" value="1"/>
</dbReference>
<feature type="domain" description="Trimeric autotransporter adhesin YadA-like stalk" evidence="14">
    <location>
        <begin position="915"/>
        <end position="943"/>
    </location>
</feature>
<dbReference type="InterPro" id="IPR008635">
    <property type="entry name" value="Coiled_stalk_dom"/>
</dbReference>
<evidence type="ECO:0000259" key="13">
    <source>
        <dbReference type="Pfam" id="PF05658"/>
    </source>
</evidence>
<feature type="domain" description="Trimeric autotransporter adhesin YadA-like head" evidence="13">
    <location>
        <begin position="2344"/>
        <end position="2366"/>
    </location>
</feature>
<evidence type="ECO:0000259" key="14">
    <source>
        <dbReference type="Pfam" id="PF05662"/>
    </source>
</evidence>
<dbReference type="SUPFAM" id="SSF101967">
    <property type="entry name" value="Adhesin YadA, collagen-binding domain"/>
    <property type="match status" value="7"/>
</dbReference>
<evidence type="ECO:0000313" key="17">
    <source>
        <dbReference type="Proteomes" id="UP000248808"/>
    </source>
</evidence>
<feature type="domain" description="Trimeric autotransporter adhesin YadA-like stalk" evidence="14">
    <location>
        <begin position="298"/>
        <end position="327"/>
    </location>
</feature>
<proteinExistence type="inferred from homology"/>
<evidence type="ECO:0000256" key="11">
    <source>
        <dbReference type="SAM" id="MobiDB-lite"/>
    </source>
</evidence>
<evidence type="ECO:0000256" key="7">
    <source>
        <dbReference type="ARBA" id="ARBA00022729"/>
    </source>
</evidence>
<dbReference type="Pfam" id="PF05658">
    <property type="entry name" value="YadA_head"/>
    <property type="match status" value="4"/>
</dbReference>
<keyword evidence="6" id="KW-0812">Transmembrane</keyword>
<organism evidence="16 17">
    <name type="scientific">Haemophilus haemolyticus</name>
    <dbReference type="NCBI Taxonomy" id="726"/>
    <lineage>
        <taxon>Bacteria</taxon>
        <taxon>Pseudomonadati</taxon>
        <taxon>Pseudomonadota</taxon>
        <taxon>Gammaproteobacteria</taxon>
        <taxon>Pasteurellales</taxon>
        <taxon>Pasteurellaceae</taxon>
        <taxon>Haemophilus</taxon>
    </lineage>
</organism>
<evidence type="ECO:0000256" key="5">
    <source>
        <dbReference type="ARBA" id="ARBA00022452"/>
    </source>
</evidence>
<dbReference type="Pfam" id="PF05662">
    <property type="entry name" value="YadA_stalk"/>
    <property type="match status" value="14"/>
</dbReference>
<feature type="domain" description="Trimeric autotransporter adhesin YadA-like stalk" evidence="14">
    <location>
        <begin position="680"/>
        <end position="712"/>
    </location>
</feature>
<feature type="domain" description="Trimeric autotransporter adhesin YadA-like stalk" evidence="14">
    <location>
        <begin position="1790"/>
        <end position="1827"/>
    </location>
</feature>
<dbReference type="KEGG" id="hhz:NCTC10839_01238"/>
<dbReference type="GO" id="GO:0009986">
    <property type="term" value="C:cell surface"/>
    <property type="evidence" value="ECO:0007669"/>
    <property type="project" value="UniProtKB-SubCell"/>
</dbReference>
<feature type="domain" description="Trimeric autotransporter adhesin YadA-like stalk" evidence="14">
    <location>
        <begin position="1179"/>
        <end position="1211"/>
    </location>
</feature>
<feature type="domain" description="Trimeric autotransporter adhesin YadA-like C-terminal membrane anchor" evidence="12">
    <location>
        <begin position="2549"/>
        <end position="2609"/>
    </location>
</feature>
<comment type="subcellular location">
    <subcellularLocation>
        <location evidence="2">Cell outer membrane</location>
    </subcellularLocation>
    <subcellularLocation>
        <location evidence="1">Cell surface</location>
    </subcellularLocation>
</comment>
<dbReference type="InterPro" id="IPR008640">
    <property type="entry name" value="Adhesin_Head_dom"/>
</dbReference>
<evidence type="ECO:0000259" key="12">
    <source>
        <dbReference type="Pfam" id="PF03895"/>
    </source>
</evidence>
<evidence type="ECO:0000256" key="4">
    <source>
        <dbReference type="ARBA" id="ARBA00022448"/>
    </source>
</evidence>
<dbReference type="Gene3D" id="1.20.5.170">
    <property type="match status" value="8"/>
</dbReference>
<feature type="domain" description="Trimeric autotransporter adhesin YadA-like stalk" evidence="14">
    <location>
        <begin position="1678"/>
        <end position="1710"/>
    </location>
</feature>
<evidence type="ECO:0000256" key="9">
    <source>
        <dbReference type="ARBA" id="ARBA00023136"/>
    </source>
</evidence>
<feature type="region of interest" description="Disordered" evidence="11">
    <location>
        <begin position="97"/>
        <end position="128"/>
    </location>
</feature>
<dbReference type="Gene3D" id="2.150.10.10">
    <property type="entry name" value="Serralysin-like metalloprotease, C-terminal"/>
    <property type="match status" value="4"/>
</dbReference>
<dbReference type="Gene3D" id="3.30.1300.30">
    <property type="entry name" value="GSPII I/J protein-like"/>
    <property type="match status" value="1"/>
</dbReference>
<dbReference type="InterPro" id="IPR005594">
    <property type="entry name" value="YadA_C"/>
</dbReference>
<keyword evidence="9" id="KW-0472">Membrane</keyword>
<evidence type="ECO:0000259" key="15">
    <source>
        <dbReference type="Pfam" id="PF13018"/>
    </source>
</evidence>
<keyword evidence="5" id="KW-1134">Transmembrane beta strand</keyword>
<feature type="domain" description="Trimeric autotransporter adhesin YadA-like stalk" evidence="14">
    <location>
        <begin position="2488"/>
        <end position="2528"/>
    </location>
</feature>
<dbReference type="InterPro" id="IPR011049">
    <property type="entry name" value="Serralysin-like_metalloprot_C"/>
</dbReference>